<evidence type="ECO:0000256" key="1">
    <source>
        <dbReference type="ARBA" id="ARBA00000085"/>
    </source>
</evidence>
<dbReference type="PANTHER" id="PTHR24421:SF10">
    <property type="entry name" value="NITRATE_NITRITE SENSOR PROTEIN NARQ"/>
    <property type="match status" value="1"/>
</dbReference>
<dbReference type="InterPro" id="IPR050482">
    <property type="entry name" value="Sensor_HK_TwoCompSys"/>
</dbReference>
<evidence type="ECO:0000256" key="6">
    <source>
        <dbReference type="ARBA" id="ARBA00022777"/>
    </source>
</evidence>
<comment type="catalytic activity">
    <reaction evidence="1">
        <text>ATP + protein L-histidine = ADP + protein N-phospho-L-histidine.</text>
        <dbReference type="EC" id="2.7.13.3"/>
    </reaction>
</comment>
<dbReference type="GO" id="GO:0046983">
    <property type="term" value="F:protein dimerization activity"/>
    <property type="evidence" value="ECO:0007669"/>
    <property type="project" value="InterPro"/>
</dbReference>
<proteinExistence type="predicted"/>
<feature type="domain" description="Signal transduction histidine kinase subgroup 3 dimerisation and phosphoacceptor" evidence="11">
    <location>
        <begin position="196"/>
        <end position="261"/>
    </location>
</feature>
<keyword evidence="4" id="KW-0808">Transferase</keyword>
<evidence type="ECO:0000256" key="4">
    <source>
        <dbReference type="ARBA" id="ARBA00022679"/>
    </source>
</evidence>
<dbReference type="Gene3D" id="1.20.5.1930">
    <property type="match status" value="1"/>
</dbReference>
<evidence type="ECO:0000256" key="5">
    <source>
        <dbReference type="ARBA" id="ARBA00022741"/>
    </source>
</evidence>
<keyword evidence="9" id="KW-1133">Transmembrane helix</keyword>
<dbReference type="CDD" id="cd16917">
    <property type="entry name" value="HATPase_UhpB-NarQ-NarX-like"/>
    <property type="match status" value="1"/>
</dbReference>
<keyword evidence="5" id="KW-0547">Nucleotide-binding</keyword>
<keyword evidence="9" id="KW-0812">Transmembrane</keyword>
<evidence type="ECO:0000256" key="7">
    <source>
        <dbReference type="ARBA" id="ARBA00022840"/>
    </source>
</evidence>
<evidence type="ECO:0000256" key="3">
    <source>
        <dbReference type="ARBA" id="ARBA00022553"/>
    </source>
</evidence>
<reference evidence="14" key="1">
    <citation type="submission" date="2016-10" db="EMBL/GenBank/DDBJ databases">
        <authorList>
            <person name="Varghese N."/>
            <person name="Submissions S."/>
        </authorList>
    </citation>
    <scope>NUCLEOTIDE SEQUENCE [LARGE SCALE GENOMIC DNA]</scope>
    <source>
        <strain evidence="14">CGMCC 4.5579</strain>
    </source>
</reference>
<dbReference type="GO" id="GO:0000155">
    <property type="term" value="F:phosphorelay sensor kinase activity"/>
    <property type="evidence" value="ECO:0007669"/>
    <property type="project" value="InterPro"/>
</dbReference>
<keyword evidence="8" id="KW-0902">Two-component regulatory system</keyword>
<evidence type="ECO:0000313" key="13">
    <source>
        <dbReference type="EMBL" id="SFP04063.1"/>
    </source>
</evidence>
<evidence type="ECO:0000259" key="12">
    <source>
        <dbReference type="Pfam" id="PF23539"/>
    </source>
</evidence>
<dbReference type="GO" id="GO:0005524">
    <property type="term" value="F:ATP binding"/>
    <property type="evidence" value="ECO:0007669"/>
    <property type="project" value="UniProtKB-KW"/>
</dbReference>
<feature type="transmembrane region" description="Helical" evidence="9">
    <location>
        <begin position="20"/>
        <end position="40"/>
    </location>
</feature>
<dbReference type="Pfam" id="PF07730">
    <property type="entry name" value="HisKA_3"/>
    <property type="match status" value="1"/>
</dbReference>
<feature type="transmembrane region" description="Helical" evidence="9">
    <location>
        <begin position="60"/>
        <end position="79"/>
    </location>
</feature>
<evidence type="ECO:0000256" key="2">
    <source>
        <dbReference type="ARBA" id="ARBA00012438"/>
    </source>
</evidence>
<sequence length="399" mass="42546">MARPGYRRSVHRLPTLLRRIPRGTHLVLADTVAAGLWFTVYLGFMHTNVGVERAFTGPEWLGWLIAAGVALPVAVRRLWPIPVLGVVVAASMAAALTHLTREPAASMAFALYLVALREPTRRSATALGVALVAEGTAIWVSMAGNTVEPVTGPVFYVVFVALFGLTGWLTGFVVRTWRAAAAREAEQQAQRALVDERLRIARELHDVVAHGLSLIAVKAAVGHHVAAEQPAEARDALRVIETTTRQALVEMRHILGVLRSERDLAAELTPSPRLTGLGELAQRARLAGVEVDLTVRAGALPEGVELSVYRIVQESLTNVVKHAAPARCRVLVESDGNEVRVEVTDDGDPVPADRPAGHGLIGMRERATLYGGVFSAGPRPGGGFAVRAAIPFGAAGVPA</sequence>
<dbReference type="InterPro" id="IPR055558">
    <property type="entry name" value="DUF7134"/>
</dbReference>
<keyword evidence="9" id="KW-0472">Membrane</keyword>
<keyword evidence="7" id="KW-0067">ATP-binding</keyword>
<organism evidence="13 14">
    <name type="scientific">Amycolatopsis arida</name>
    <dbReference type="NCBI Taxonomy" id="587909"/>
    <lineage>
        <taxon>Bacteria</taxon>
        <taxon>Bacillati</taxon>
        <taxon>Actinomycetota</taxon>
        <taxon>Actinomycetes</taxon>
        <taxon>Pseudonocardiales</taxon>
        <taxon>Pseudonocardiaceae</taxon>
        <taxon>Amycolatopsis</taxon>
    </lineage>
</organism>
<evidence type="ECO:0000256" key="9">
    <source>
        <dbReference type="SAM" id="Phobius"/>
    </source>
</evidence>
<dbReference type="GO" id="GO:0016020">
    <property type="term" value="C:membrane"/>
    <property type="evidence" value="ECO:0007669"/>
    <property type="project" value="InterPro"/>
</dbReference>
<gene>
    <name evidence="13" type="ORF">SAMN05421810_101779</name>
</gene>
<accession>A0A1I5M3L3</accession>
<evidence type="ECO:0000256" key="8">
    <source>
        <dbReference type="ARBA" id="ARBA00023012"/>
    </source>
</evidence>
<dbReference type="Pfam" id="PF02518">
    <property type="entry name" value="HATPase_c"/>
    <property type="match status" value="1"/>
</dbReference>
<evidence type="ECO:0000259" key="11">
    <source>
        <dbReference type="Pfam" id="PF07730"/>
    </source>
</evidence>
<dbReference type="InterPro" id="IPR036890">
    <property type="entry name" value="HATPase_C_sf"/>
</dbReference>
<feature type="transmembrane region" description="Helical" evidence="9">
    <location>
        <begin position="154"/>
        <end position="174"/>
    </location>
</feature>
<dbReference type="InterPro" id="IPR003594">
    <property type="entry name" value="HATPase_dom"/>
</dbReference>
<evidence type="ECO:0000313" key="14">
    <source>
        <dbReference type="Proteomes" id="UP000198727"/>
    </source>
</evidence>
<dbReference type="SUPFAM" id="SSF55874">
    <property type="entry name" value="ATPase domain of HSP90 chaperone/DNA topoisomerase II/histidine kinase"/>
    <property type="match status" value="1"/>
</dbReference>
<keyword evidence="6 13" id="KW-0418">Kinase</keyword>
<dbReference type="EMBL" id="FOWW01000001">
    <property type="protein sequence ID" value="SFP04063.1"/>
    <property type="molecule type" value="Genomic_DNA"/>
</dbReference>
<dbReference type="AlphaFoldDB" id="A0A1I5M3L3"/>
<dbReference type="Proteomes" id="UP000198727">
    <property type="component" value="Unassembled WGS sequence"/>
</dbReference>
<dbReference type="Pfam" id="PF23539">
    <property type="entry name" value="DUF7134"/>
    <property type="match status" value="1"/>
</dbReference>
<dbReference type="EC" id="2.7.13.3" evidence="2"/>
<keyword evidence="14" id="KW-1185">Reference proteome</keyword>
<protein>
    <recommendedName>
        <fullName evidence="2">histidine kinase</fullName>
        <ecNumber evidence="2">2.7.13.3</ecNumber>
    </recommendedName>
</protein>
<dbReference type="PANTHER" id="PTHR24421">
    <property type="entry name" value="NITRATE/NITRITE SENSOR PROTEIN NARX-RELATED"/>
    <property type="match status" value="1"/>
</dbReference>
<evidence type="ECO:0000259" key="10">
    <source>
        <dbReference type="Pfam" id="PF02518"/>
    </source>
</evidence>
<dbReference type="InterPro" id="IPR011712">
    <property type="entry name" value="Sig_transdc_His_kin_sub3_dim/P"/>
</dbReference>
<name>A0A1I5M3L3_9PSEU</name>
<dbReference type="STRING" id="587909.SAMN05421810_101779"/>
<keyword evidence="3" id="KW-0597">Phosphoprotein</keyword>
<dbReference type="Gene3D" id="3.30.565.10">
    <property type="entry name" value="Histidine kinase-like ATPase, C-terminal domain"/>
    <property type="match status" value="1"/>
</dbReference>
<feature type="domain" description="DUF7134" evidence="12">
    <location>
        <begin position="24"/>
        <end position="176"/>
    </location>
</feature>
<feature type="domain" description="Histidine kinase/HSP90-like ATPase" evidence="10">
    <location>
        <begin position="304"/>
        <end position="392"/>
    </location>
</feature>